<evidence type="ECO:0000313" key="2">
    <source>
        <dbReference type="EMBL" id="CAK0855376.1"/>
    </source>
</evidence>
<keyword evidence="3" id="KW-1185">Reference proteome</keyword>
<gene>
    <name evidence="2" type="ORF">PCOR1329_LOCUS46150</name>
</gene>
<reference evidence="2" key="1">
    <citation type="submission" date="2023-10" db="EMBL/GenBank/DDBJ databases">
        <authorList>
            <person name="Chen Y."/>
            <person name="Shah S."/>
            <person name="Dougan E. K."/>
            <person name="Thang M."/>
            <person name="Chan C."/>
        </authorList>
    </citation>
    <scope>NUCLEOTIDE SEQUENCE [LARGE SCALE GENOMIC DNA]</scope>
</reference>
<feature type="compositionally biased region" description="Basic and acidic residues" evidence="1">
    <location>
        <begin position="176"/>
        <end position="187"/>
    </location>
</feature>
<evidence type="ECO:0000313" key="3">
    <source>
        <dbReference type="Proteomes" id="UP001189429"/>
    </source>
</evidence>
<comment type="caution">
    <text evidence="2">The sequence shown here is derived from an EMBL/GenBank/DDBJ whole genome shotgun (WGS) entry which is preliminary data.</text>
</comment>
<sequence length="228" mass="24045">MIEAALATWAKEGLPAPDPGAGHDAPDTTQSVLATVGRSSPGDAADWDRTKCCVECQQPTPFVFGIAGVSGARGGAGTTGELPRLCQRCERQNPRKYQLLTVEFAASLYAVGQAEVRSQCTSCCRLSAPGSSGSSARSGPEVVLQAEAERLFSGGSCADRADGSLASRKQATSAEEWRANSFRTDHTRARRTSGRSGILERSSARSRLPRMAVSGSRTSKICSRRCSS</sequence>
<feature type="region of interest" description="Disordered" evidence="1">
    <location>
        <begin position="176"/>
        <end position="206"/>
    </location>
</feature>
<organism evidence="2 3">
    <name type="scientific">Prorocentrum cordatum</name>
    <dbReference type="NCBI Taxonomy" id="2364126"/>
    <lineage>
        <taxon>Eukaryota</taxon>
        <taxon>Sar</taxon>
        <taxon>Alveolata</taxon>
        <taxon>Dinophyceae</taxon>
        <taxon>Prorocentrales</taxon>
        <taxon>Prorocentraceae</taxon>
        <taxon>Prorocentrum</taxon>
    </lineage>
</organism>
<accession>A0ABN9U881</accession>
<protein>
    <submittedName>
        <fullName evidence="2">Uncharacterized protein</fullName>
    </submittedName>
</protein>
<dbReference type="EMBL" id="CAUYUJ010015549">
    <property type="protein sequence ID" value="CAK0855376.1"/>
    <property type="molecule type" value="Genomic_DNA"/>
</dbReference>
<dbReference type="Proteomes" id="UP001189429">
    <property type="component" value="Unassembled WGS sequence"/>
</dbReference>
<proteinExistence type="predicted"/>
<evidence type="ECO:0000256" key="1">
    <source>
        <dbReference type="SAM" id="MobiDB-lite"/>
    </source>
</evidence>
<name>A0ABN9U881_9DINO</name>